<comment type="similarity">
    <text evidence="2">Belongs to the G-protein coupled receptor Fz/Smo family.</text>
</comment>
<dbReference type="PROSITE" id="PS50261">
    <property type="entry name" value="G_PROTEIN_RECEP_F2_4"/>
    <property type="match status" value="1"/>
</dbReference>
<comment type="caution">
    <text evidence="11">The sequence shown here is derived from an EMBL/GenBank/DDBJ whole genome shotgun (WGS) entry which is preliminary data.</text>
</comment>
<evidence type="ECO:0000256" key="4">
    <source>
        <dbReference type="ARBA" id="ARBA00022692"/>
    </source>
</evidence>
<dbReference type="PRINTS" id="PR00489">
    <property type="entry name" value="FRIZZLED"/>
</dbReference>
<keyword evidence="5 9" id="KW-1133">Transmembrane helix</keyword>
<feature type="transmembrane region" description="Helical" evidence="9">
    <location>
        <begin position="137"/>
        <end position="158"/>
    </location>
</feature>
<keyword evidence="3" id="KW-0217">Developmental protein</keyword>
<evidence type="ECO:0000256" key="5">
    <source>
        <dbReference type="ARBA" id="ARBA00022989"/>
    </source>
</evidence>
<sequence length="272" mass="30722">MDNVKLVLRKCVGFRINNSRWGCLCAWWVVRVGLQWTPEKIRSLETILHVCAWGFPAGQTVVALVRRDVDADDLTGTCYVGNKNSDTLLSLVLIPDIIYFTIGIILLIFGCICVMKKPSQLAAAPLTATTPRKESDFLGAICTLYAIPTFCVMASVYYEYNDRDLWFTGRAKPALWAFLLRHLMSLFVGVSTVFWIWSFKTVTAWRSVLKRLGPKQQLPVKVQTLPVLRYVPPPHTAVSSNLSTSSRHSIRAHPHRKPRLHHMRNSGGETII</sequence>
<evidence type="ECO:0000256" key="8">
    <source>
        <dbReference type="SAM" id="MobiDB-lite"/>
    </source>
</evidence>
<evidence type="ECO:0000256" key="7">
    <source>
        <dbReference type="ARBA" id="ARBA00023170"/>
    </source>
</evidence>
<dbReference type="AlphaFoldDB" id="A0ABD2N5Q9"/>
<keyword evidence="12" id="KW-1185">Reference proteome</keyword>
<dbReference type="EMBL" id="JABFTP020000062">
    <property type="protein sequence ID" value="KAL3274080.1"/>
    <property type="molecule type" value="Genomic_DNA"/>
</dbReference>
<dbReference type="SMART" id="SM01330">
    <property type="entry name" value="Frizzled"/>
    <property type="match status" value="1"/>
</dbReference>
<dbReference type="PANTHER" id="PTHR11309">
    <property type="entry name" value="FRIZZLED"/>
    <property type="match status" value="1"/>
</dbReference>
<keyword evidence="7" id="KW-0675">Receptor</keyword>
<evidence type="ECO:0000256" key="2">
    <source>
        <dbReference type="ARBA" id="ARBA00008077"/>
    </source>
</evidence>
<keyword evidence="4 9" id="KW-0812">Transmembrane</keyword>
<evidence type="ECO:0000256" key="9">
    <source>
        <dbReference type="SAM" id="Phobius"/>
    </source>
</evidence>
<feature type="transmembrane region" description="Helical" evidence="9">
    <location>
        <begin position="97"/>
        <end position="116"/>
    </location>
</feature>
<dbReference type="GO" id="GO:0016020">
    <property type="term" value="C:membrane"/>
    <property type="evidence" value="ECO:0007669"/>
    <property type="project" value="UniProtKB-SubCell"/>
</dbReference>
<dbReference type="PANTHER" id="PTHR11309:SF23">
    <property type="entry name" value="FRIZZLED-4"/>
    <property type="match status" value="1"/>
</dbReference>
<name>A0ABD2N5Q9_9CUCU</name>
<evidence type="ECO:0000313" key="11">
    <source>
        <dbReference type="EMBL" id="KAL3274080.1"/>
    </source>
</evidence>
<feature type="domain" description="G-protein coupled receptors family 2 profile 2" evidence="10">
    <location>
        <begin position="1"/>
        <end position="204"/>
    </location>
</feature>
<dbReference type="Gene3D" id="1.20.1070.10">
    <property type="entry name" value="Rhodopsin 7-helix transmembrane proteins"/>
    <property type="match status" value="1"/>
</dbReference>
<dbReference type="InterPro" id="IPR017981">
    <property type="entry name" value="GPCR_2-like_7TM"/>
</dbReference>
<dbReference type="Pfam" id="PF01534">
    <property type="entry name" value="Frizzled"/>
    <property type="match status" value="1"/>
</dbReference>
<reference evidence="11 12" key="1">
    <citation type="journal article" date="2021" name="BMC Biol.">
        <title>Horizontally acquired antibacterial genes associated with adaptive radiation of ladybird beetles.</title>
        <authorList>
            <person name="Li H.S."/>
            <person name="Tang X.F."/>
            <person name="Huang Y.H."/>
            <person name="Xu Z.Y."/>
            <person name="Chen M.L."/>
            <person name="Du X.Y."/>
            <person name="Qiu B.Y."/>
            <person name="Chen P.T."/>
            <person name="Zhang W."/>
            <person name="Slipinski A."/>
            <person name="Escalona H.E."/>
            <person name="Waterhouse R.M."/>
            <person name="Zwick A."/>
            <person name="Pang H."/>
        </authorList>
    </citation>
    <scope>NUCLEOTIDE SEQUENCE [LARGE SCALE GENOMIC DNA]</scope>
    <source>
        <strain evidence="11">SYSU2018</strain>
    </source>
</reference>
<evidence type="ECO:0000256" key="1">
    <source>
        <dbReference type="ARBA" id="ARBA00004141"/>
    </source>
</evidence>
<organism evidence="11 12">
    <name type="scientific">Cryptolaemus montrouzieri</name>
    <dbReference type="NCBI Taxonomy" id="559131"/>
    <lineage>
        <taxon>Eukaryota</taxon>
        <taxon>Metazoa</taxon>
        <taxon>Ecdysozoa</taxon>
        <taxon>Arthropoda</taxon>
        <taxon>Hexapoda</taxon>
        <taxon>Insecta</taxon>
        <taxon>Pterygota</taxon>
        <taxon>Neoptera</taxon>
        <taxon>Endopterygota</taxon>
        <taxon>Coleoptera</taxon>
        <taxon>Polyphaga</taxon>
        <taxon>Cucujiformia</taxon>
        <taxon>Coccinelloidea</taxon>
        <taxon>Coccinellidae</taxon>
        <taxon>Scymninae</taxon>
        <taxon>Scymnini</taxon>
        <taxon>Cryptolaemus</taxon>
    </lineage>
</organism>
<evidence type="ECO:0000256" key="3">
    <source>
        <dbReference type="ARBA" id="ARBA00022473"/>
    </source>
</evidence>
<evidence type="ECO:0000256" key="6">
    <source>
        <dbReference type="ARBA" id="ARBA00023136"/>
    </source>
</evidence>
<feature type="compositionally biased region" description="Polar residues" evidence="8">
    <location>
        <begin position="237"/>
        <end position="247"/>
    </location>
</feature>
<feature type="compositionally biased region" description="Basic residues" evidence="8">
    <location>
        <begin position="248"/>
        <end position="264"/>
    </location>
</feature>
<feature type="transmembrane region" description="Helical" evidence="9">
    <location>
        <begin position="178"/>
        <end position="197"/>
    </location>
</feature>
<keyword evidence="6 9" id="KW-0472">Membrane</keyword>
<proteinExistence type="inferred from homology"/>
<gene>
    <name evidence="11" type="ORF">HHI36_015498</name>
</gene>
<feature type="region of interest" description="Disordered" evidence="8">
    <location>
        <begin position="236"/>
        <end position="272"/>
    </location>
</feature>
<evidence type="ECO:0000313" key="12">
    <source>
        <dbReference type="Proteomes" id="UP001516400"/>
    </source>
</evidence>
<dbReference type="InterPro" id="IPR015526">
    <property type="entry name" value="Frizzled/SFRP"/>
</dbReference>
<evidence type="ECO:0000259" key="10">
    <source>
        <dbReference type="PROSITE" id="PS50261"/>
    </source>
</evidence>
<comment type="subcellular location">
    <subcellularLocation>
        <location evidence="1">Membrane</location>
        <topology evidence="1">Multi-pass membrane protein</topology>
    </subcellularLocation>
</comment>
<dbReference type="InterPro" id="IPR000539">
    <property type="entry name" value="Frizzled/Smoothened_7TM"/>
</dbReference>
<accession>A0ABD2N5Q9</accession>
<dbReference type="Proteomes" id="UP001516400">
    <property type="component" value="Unassembled WGS sequence"/>
</dbReference>
<protein>
    <recommendedName>
        <fullName evidence="10">G-protein coupled receptors family 2 profile 2 domain-containing protein</fullName>
    </recommendedName>
</protein>